<organism evidence="1 2">
    <name type="scientific">Hephaestia caeni</name>
    <dbReference type="NCBI Taxonomy" id="645617"/>
    <lineage>
        <taxon>Bacteria</taxon>
        <taxon>Pseudomonadati</taxon>
        <taxon>Pseudomonadota</taxon>
        <taxon>Alphaproteobacteria</taxon>
        <taxon>Sphingomonadales</taxon>
        <taxon>Sphingomonadaceae</taxon>
        <taxon>Hephaestia</taxon>
    </lineage>
</organism>
<dbReference type="NCBIfam" id="NF047650">
    <property type="entry name" value="lipo_NMCC_0638"/>
    <property type="match status" value="1"/>
</dbReference>
<dbReference type="AlphaFoldDB" id="A0A397P7T1"/>
<comment type="caution">
    <text evidence="1">The sequence shown here is derived from an EMBL/GenBank/DDBJ whole genome shotgun (WGS) entry which is preliminary data.</text>
</comment>
<dbReference type="RefSeq" id="WP_119034130.1">
    <property type="nucleotide sequence ID" value="NZ_QXDC01000002.1"/>
</dbReference>
<dbReference type="OrthoDB" id="7546511at2"/>
<protein>
    <submittedName>
        <fullName evidence="1">Uncharacterized protein</fullName>
    </submittedName>
</protein>
<dbReference type="EMBL" id="QXDC01000002">
    <property type="protein sequence ID" value="RIA45606.1"/>
    <property type="molecule type" value="Genomic_DNA"/>
</dbReference>
<keyword evidence="2" id="KW-1185">Reference proteome</keyword>
<gene>
    <name evidence="1" type="ORF">DFR49_0127</name>
</gene>
<evidence type="ECO:0000313" key="1">
    <source>
        <dbReference type="EMBL" id="RIA45606.1"/>
    </source>
</evidence>
<evidence type="ECO:0000313" key="2">
    <source>
        <dbReference type="Proteomes" id="UP000266568"/>
    </source>
</evidence>
<dbReference type="Proteomes" id="UP000266568">
    <property type="component" value="Unassembled WGS sequence"/>
</dbReference>
<accession>A0A397P7T1</accession>
<proteinExistence type="predicted"/>
<reference evidence="1 2" key="1">
    <citation type="submission" date="2018-08" db="EMBL/GenBank/DDBJ databases">
        <title>Genomic Encyclopedia of Type Strains, Phase IV (KMG-IV): sequencing the most valuable type-strain genomes for metagenomic binning, comparative biology and taxonomic classification.</title>
        <authorList>
            <person name="Goeker M."/>
        </authorList>
    </citation>
    <scope>NUCLEOTIDE SEQUENCE [LARGE SCALE GENOMIC DNA]</scope>
    <source>
        <strain evidence="1 2">DSM 25527</strain>
    </source>
</reference>
<name>A0A397P7T1_9SPHN</name>
<sequence length="187" mass="20880">MISLLLMLAGAAQANADQRLSRMTALYDQVCLQTFPDDQAVVALMEAQDATPLTSEQVKITLRDDPGRGWMIEDGDVTALLFIEDPPYHACSLRWPMPAEIGDLKDYHDIADRYEGKVGDFTAIEPYNDDRDDIHIHAVGEQRTLPDGSFESLFVFDQHVTNPERRAAGETGTMLRFVHQYAAPGAR</sequence>